<accession>A0A9P7VH73</accession>
<evidence type="ECO:0000259" key="2">
    <source>
        <dbReference type="Pfam" id="PF01408"/>
    </source>
</evidence>
<organism evidence="4 5">
    <name type="scientific">Guyanagaster necrorhizus</name>
    <dbReference type="NCBI Taxonomy" id="856835"/>
    <lineage>
        <taxon>Eukaryota</taxon>
        <taxon>Fungi</taxon>
        <taxon>Dikarya</taxon>
        <taxon>Basidiomycota</taxon>
        <taxon>Agaricomycotina</taxon>
        <taxon>Agaricomycetes</taxon>
        <taxon>Agaricomycetidae</taxon>
        <taxon>Agaricales</taxon>
        <taxon>Marasmiineae</taxon>
        <taxon>Physalacriaceae</taxon>
        <taxon>Guyanagaster</taxon>
    </lineage>
</organism>
<feature type="domain" description="Gfo/Idh/MocA-like oxidoreductase N-terminal" evidence="2">
    <location>
        <begin position="13"/>
        <end position="138"/>
    </location>
</feature>
<dbReference type="Gene3D" id="3.40.50.720">
    <property type="entry name" value="NAD(P)-binding Rossmann-like Domain"/>
    <property type="match status" value="1"/>
</dbReference>
<comment type="caution">
    <text evidence="4">The sequence shown here is derived from an EMBL/GenBank/DDBJ whole genome shotgun (WGS) entry which is preliminary data.</text>
</comment>
<dbReference type="Pfam" id="PF22725">
    <property type="entry name" value="GFO_IDH_MocA_C3"/>
    <property type="match status" value="1"/>
</dbReference>
<dbReference type="EMBL" id="MU250565">
    <property type="protein sequence ID" value="KAG7440971.1"/>
    <property type="molecule type" value="Genomic_DNA"/>
</dbReference>
<evidence type="ECO:0000313" key="5">
    <source>
        <dbReference type="Proteomes" id="UP000812287"/>
    </source>
</evidence>
<proteinExistence type="inferred from homology"/>
<dbReference type="PANTHER" id="PTHR43377:SF2">
    <property type="entry name" value="BINDING ROSSMANN FOLD OXIDOREDUCTASE, PUTATIVE (AFU_ORTHOLOGUE AFUA_4G00560)-RELATED"/>
    <property type="match status" value="1"/>
</dbReference>
<dbReference type="SUPFAM" id="SSF55347">
    <property type="entry name" value="Glyceraldehyde-3-phosphate dehydrogenase-like, C-terminal domain"/>
    <property type="match status" value="1"/>
</dbReference>
<evidence type="ECO:0000313" key="4">
    <source>
        <dbReference type="EMBL" id="KAG7440971.1"/>
    </source>
</evidence>
<dbReference type="RefSeq" id="XP_043034471.1">
    <property type="nucleotide sequence ID" value="XM_043177900.1"/>
</dbReference>
<evidence type="ECO:0000259" key="3">
    <source>
        <dbReference type="Pfam" id="PF22725"/>
    </source>
</evidence>
<keyword evidence="5" id="KW-1185">Reference proteome</keyword>
<dbReference type="Pfam" id="PF01408">
    <property type="entry name" value="GFO_IDH_MocA"/>
    <property type="match status" value="1"/>
</dbReference>
<dbReference type="Proteomes" id="UP000812287">
    <property type="component" value="Unassembled WGS sequence"/>
</dbReference>
<name>A0A9P7VH73_9AGAR</name>
<dbReference type="Gene3D" id="3.30.360.10">
    <property type="entry name" value="Dihydrodipicolinate Reductase, domain 2"/>
    <property type="match status" value="1"/>
</dbReference>
<gene>
    <name evidence="4" type="ORF">BT62DRAFT_1012189</name>
</gene>
<dbReference type="InterPro" id="IPR000683">
    <property type="entry name" value="Gfo/Idh/MocA-like_OxRdtase_N"/>
</dbReference>
<protein>
    <submittedName>
        <fullName evidence="4">NAD(P)-binding protein</fullName>
    </submittedName>
</protein>
<dbReference type="OrthoDB" id="408743at2759"/>
<reference evidence="4" key="1">
    <citation type="submission" date="2020-11" db="EMBL/GenBank/DDBJ databases">
        <title>Adaptations for nitrogen fixation in a non-lichenized fungal sporocarp promotes dispersal by wood-feeding termites.</title>
        <authorList>
            <consortium name="DOE Joint Genome Institute"/>
            <person name="Koch R.A."/>
            <person name="Yoon G."/>
            <person name="Arayal U."/>
            <person name="Lail K."/>
            <person name="Amirebrahimi M."/>
            <person name="Labutti K."/>
            <person name="Lipzen A."/>
            <person name="Riley R."/>
            <person name="Barry K."/>
            <person name="Henrissat B."/>
            <person name="Grigoriev I.V."/>
            <person name="Herr J.R."/>
            <person name="Aime M.C."/>
        </authorList>
    </citation>
    <scope>NUCLEOTIDE SEQUENCE</scope>
    <source>
        <strain evidence="4">MCA 3950</strain>
    </source>
</reference>
<dbReference type="AlphaFoldDB" id="A0A9P7VH73"/>
<dbReference type="InterPro" id="IPR036291">
    <property type="entry name" value="NAD(P)-bd_dom_sf"/>
</dbReference>
<dbReference type="InterPro" id="IPR055170">
    <property type="entry name" value="GFO_IDH_MocA-like_dom"/>
</dbReference>
<dbReference type="GO" id="GO:0000166">
    <property type="term" value="F:nucleotide binding"/>
    <property type="evidence" value="ECO:0007669"/>
    <property type="project" value="InterPro"/>
</dbReference>
<sequence length="279" mass="31301">MGDHSERKTVGGRVAIVGTGSRAAMFVRGIAERPASAVVAILEPNSIRAAYYNDPLKSLGSPTIPVYKPEQFKVMLKEERVDTIVVICIDALHQLYIIPALEAGVRVLTEKPMTTDADKCRAILETVQRTDRHLTVAFNYRHRQKGNSGGLMVHKSGHHFDLVNWWIDSEPETVVGMGKTAFYARGNDEARKDHFAMHMEMDNTAQKLYAEAESEDGYHRDMKVFGPDIAIEDDMSVMVRYESGAALTYYLTTYSPWEGYRVMFNGSEGRLELDVVGFT</sequence>
<dbReference type="PANTHER" id="PTHR43377">
    <property type="entry name" value="BILIVERDIN REDUCTASE A"/>
    <property type="match status" value="1"/>
</dbReference>
<dbReference type="GeneID" id="66100187"/>
<feature type="domain" description="GFO/IDH/MocA-like oxidoreductase" evidence="3">
    <location>
        <begin position="139"/>
        <end position="272"/>
    </location>
</feature>
<dbReference type="SUPFAM" id="SSF51735">
    <property type="entry name" value="NAD(P)-binding Rossmann-fold domains"/>
    <property type="match status" value="1"/>
</dbReference>
<evidence type="ECO:0000256" key="1">
    <source>
        <dbReference type="ARBA" id="ARBA00010928"/>
    </source>
</evidence>
<comment type="similarity">
    <text evidence="1">Belongs to the Gfo/Idh/MocA family.</text>
</comment>
<dbReference type="InterPro" id="IPR051450">
    <property type="entry name" value="Gfo/Idh/MocA_Oxidoreductases"/>
</dbReference>